<feature type="domain" description="Zn(2)-C6 fungal-type" evidence="4">
    <location>
        <begin position="31"/>
        <end position="64"/>
    </location>
</feature>
<dbReference type="InterPro" id="IPR036864">
    <property type="entry name" value="Zn2-C6_fun-type_DNA-bd_sf"/>
</dbReference>
<dbReference type="InterPro" id="IPR001138">
    <property type="entry name" value="Zn2Cys6_DnaBD"/>
</dbReference>
<dbReference type="GO" id="GO:0000981">
    <property type="term" value="F:DNA-binding transcription factor activity, RNA polymerase II-specific"/>
    <property type="evidence" value="ECO:0007669"/>
    <property type="project" value="InterPro"/>
</dbReference>
<evidence type="ECO:0000256" key="1">
    <source>
        <dbReference type="ARBA" id="ARBA00022723"/>
    </source>
</evidence>
<feature type="region of interest" description="Disordered" evidence="3">
    <location>
        <begin position="1"/>
        <end position="21"/>
    </location>
</feature>
<dbReference type="GO" id="GO:0006351">
    <property type="term" value="P:DNA-templated transcription"/>
    <property type="evidence" value="ECO:0007669"/>
    <property type="project" value="InterPro"/>
</dbReference>
<dbReference type="CDD" id="cd12148">
    <property type="entry name" value="fungal_TF_MHR"/>
    <property type="match status" value="1"/>
</dbReference>
<accession>A0A550CPJ3</accession>
<dbReference type="Pfam" id="PF00172">
    <property type="entry name" value="Zn_clus"/>
    <property type="match status" value="1"/>
</dbReference>
<dbReference type="InterPro" id="IPR007219">
    <property type="entry name" value="XnlR_reg_dom"/>
</dbReference>
<dbReference type="Gene3D" id="4.10.240.10">
    <property type="entry name" value="Zn(2)-C6 fungal-type DNA-binding domain"/>
    <property type="match status" value="1"/>
</dbReference>
<protein>
    <submittedName>
        <fullName evidence="5">Fungal-specific transcription factor domain-containing protein</fullName>
    </submittedName>
</protein>
<organism evidence="5 6">
    <name type="scientific">Schizophyllum amplum</name>
    <dbReference type="NCBI Taxonomy" id="97359"/>
    <lineage>
        <taxon>Eukaryota</taxon>
        <taxon>Fungi</taxon>
        <taxon>Dikarya</taxon>
        <taxon>Basidiomycota</taxon>
        <taxon>Agaricomycotina</taxon>
        <taxon>Agaricomycetes</taxon>
        <taxon>Agaricomycetidae</taxon>
        <taxon>Agaricales</taxon>
        <taxon>Schizophyllaceae</taxon>
        <taxon>Schizophyllum</taxon>
    </lineage>
</organism>
<keyword evidence="6" id="KW-1185">Reference proteome</keyword>
<dbReference type="AlphaFoldDB" id="A0A550CPJ3"/>
<proteinExistence type="predicted"/>
<evidence type="ECO:0000259" key="4">
    <source>
        <dbReference type="PROSITE" id="PS50048"/>
    </source>
</evidence>
<dbReference type="InterPro" id="IPR050987">
    <property type="entry name" value="AtrR-like"/>
</dbReference>
<dbReference type="PANTHER" id="PTHR46910:SF38">
    <property type="entry name" value="ZN(2)-C6 FUNGAL-TYPE DOMAIN-CONTAINING PROTEIN"/>
    <property type="match status" value="1"/>
</dbReference>
<reference evidence="5 6" key="1">
    <citation type="journal article" date="2019" name="New Phytol.">
        <title>Comparative genomics reveals unique wood-decay strategies and fruiting body development in the Schizophyllaceae.</title>
        <authorList>
            <person name="Almasi E."/>
            <person name="Sahu N."/>
            <person name="Krizsan K."/>
            <person name="Balint B."/>
            <person name="Kovacs G.M."/>
            <person name="Kiss B."/>
            <person name="Cseklye J."/>
            <person name="Drula E."/>
            <person name="Henrissat B."/>
            <person name="Nagy I."/>
            <person name="Chovatia M."/>
            <person name="Adam C."/>
            <person name="LaButti K."/>
            <person name="Lipzen A."/>
            <person name="Riley R."/>
            <person name="Grigoriev I.V."/>
            <person name="Nagy L.G."/>
        </authorList>
    </citation>
    <scope>NUCLEOTIDE SEQUENCE [LARGE SCALE GENOMIC DNA]</scope>
    <source>
        <strain evidence="5 6">NL-1724</strain>
    </source>
</reference>
<dbReference type="EMBL" id="VDMD01000003">
    <property type="protein sequence ID" value="TRM66698.1"/>
    <property type="molecule type" value="Genomic_DNA"/>
</dbReference>
<evidence type="ECO:0000313" key="6">
    <source>
        <dbReference type="Proteomes" id="UP000320762"/>
    </source>
</evidence>
<dbReference type="GO" id="GO:0008270">
    <property type="term" value="F:zinc ion binding"/>
    <property type="evidence" value="ECO:0007669"/>
    <property type="project" value="InterPro"/>
</dbReference>
<dbReference type="SMART" id="SM00066">
    <property type="entry name" value="GAL4"/>
    <property type="match status" value="1"/>
</dbReference>
<dbReference type="OrthoDB" id="4456959at2759"/>
<gene>
    <name evidence="5" type="ORF">BD626DRAFT_483553</name>
</gene>
<name>A0A550CPJ3_9AGAR</name>
<dbReference type="CDD" id="cd00067">
    <property type="entry name" value="GAL4"/>
    <property type="match status" value="1"/>
</dbReference>
<dbReference type="SMART" id="SM00906">
    <property type="entry name" value="Fungal_trans"/>
    <property type="match status" value="1"/>
</dbReference>
<keyword evidence="2" id="KW-0539">Nucleus</keyword>
<dbReference type="Proteomes" id="UP000320762">
    <property type="component" value="Unassembled WGS sequence"/>
</dbReference>
<dbReference type="STRING" id="97359.A0A550CPJ3"/>
<dbReference type="PROSITE" id="PS00463">
    <property type="entry name" value="ZN2_CY6_FUNGAL_1"/>
    <property type="match status" value="1"/>
</dbReference>
<dbReference type="PANTHER" id="PTHR46910">
    <property type="entry name" value="TRANSCRIPTION FACTOR PDR1"/>
    <property type="match status" value="1"/>
</dbReference>
<feature type="compositionally biased region" description="Polar residues" evidence="3">
    <location>
        <begin position="786"/>
        <end position="798"/>
    </location>
</feature>
<feature type="region of interest" description="Disordered" evidence="3">
    <location>
        <begin position="763"/>
        <end position="840"/>
    </location>
</feature>
<dbReference type="GO" id="GO:0003677">
    <property type="term" value="F:DNA binding"/>
    <property type="evidence" value="ECO:0007669"/>
    <property type="project" value="InterPro"/>
</dbReference>
<feature type="region of interest" description="Disordered" evidence="3">
    <location>
        <begin position="639"/>
        <end position="670"/>
    </location>
</feature>
<keyword evidence="1" id="KW-0479">Metal-binding</keyword>
<evidence type="ECO:0000256" key="3">
    <source>
        <dbReference type="SAM" id="MobiDB-lite"/>
    </source>
</evidence>
<feature type="region of interest" description="Disordered" evidence="3">
    <location>
        <begin position="694"/>
        <end position="724"/>
    </location>
</feature>
<dbReference type="PROSITE" id="PS50048">
    <property type="entry name" value="ZN2_CY6_FUNGAL_2"/>
    <property type="match status" value="1"/>
</dbReference>
<comment type="caution">
    <text evidence="5">The sequence shown here is derived from an EMBL/GenBank/DDBJ whole genome shotgun (WGS) entry which is preliminary data.</text>
</comment>
<evidence type="ECO:0000313" key="5">
    <source>
        <dbReference type="EMBL" id="TRM66698.1"/>
    </source>
</evidence>
<sequence length="840" mass="93915">MASVKGERASGSQDDGQYAKLRKRRAYNQRACDKCRKKKIRCDGMQQGTSQCSNCAANGSDCTYEDPHKKGDISPSYVESLERRLERAEALLKQFCPGTDILAQLDDDASISQLQPISDPSPLAADLTSGAPPAGAFQHESADSSFHITEFFKKMQLGENVMRFWGNSSGVMLLKNAVHFKSAISEKEEEHWASSVLGMRRPMFWHQFPWEDIHDVSQHPKYSFPPDDLTLSLVEFYFTEINSFMPLLHRPTFIGQIAAQRHLTDDNFAPILLLVCAIGARFSEDPRVIVEGTNSWHSAGWQWFHQVQHRQRSIFVPPTLYDLQFCVLTVHFLQPTSAPQACWTVIGTGIRMAQDAGAHRRRSRDSIPIAEDEPWKRAFWSLIAMDRAASSAIGRPCATQEEDFDLEYPIECDDEYWDHPDPNKAWKQPPGRPSWITYFVTKLRLCMLTARCLKSIYSINPSTNSGEQQEIVAELDSSLNEWVSTIPNHLRWNSDQQDPQFLGQSVDLYSVYYLLQILVHRPFIPTPQKPSPLSFPSLLICTNAARSCIHINDVYMRRMGRPLHTTSLSVMQCGVILLLNIWGSRASGLSSEPNREMVYVHKSMACLKSLEHRWHIAGRLWDLLYGLMCIGNMPLPEQLAGAGSQNKRRSSFDTSEEHRRSTSYPSGYTDIAGDVGPSDSPAFTHFALPMHGHNTGDVPLPDRSGFSAGSSKELGSWHPEVDPRPQGDVPYLKDWMTSFPGMPGVNRSKANMLVPGMSEYDYDDTHSGNLQPDAIPSNALSAAPSHPQTSPTLQVATQPPQPDESQRLAGADVDVDLGLSPPIIDASTVENWGAGPQGFE</sequence>
<dbReference type="Pfam" id="PF04082">
    <property type="entry name" value="Fungal_trans"/>
    <property type="match status" value="1"/>
</dbReference>
<dbReference type="SUPFAM" id="SSF57701">
    <property type="entry name" value="Zn2/Cys6 DNA-binding domain"/>
    <property type="match status" value="1"/>
</dbReference>
<evidence type="ECO:0000256" key="2">
    <source>
        <dbReference type="ARBA" id="ARBA00023242"/>
    </source>
</evidence>